<protein>
    <submittedName>
        <fullName evidence="2">Nuclear transport factor 2 family protein</fullName>
    </submittedName>
</protein>
<dbReference type="Gene3D" id="3.10.450.50">
    <property type="match status" value="1"/>
</dbReference>
<reference evidence="2" key="1">
    <citation type="submission" date="2020-05" db="EMBL/GenBank/DDBJ databases">
        <authorList>
            <person name="Wang L."/>
            <person name="Shao Z."/>
        </authorList>
    </citation>
    <scope>NUCLEOTIDE SEQUENCE</scope>
    <source>
        <strain evidence="2">MCCC 1A05776</strain>
    </source>
</reference>
<dbReference type="AlphaFoldDB" id="A0AAW4YWF9"/>
<dbReference type="Proteomes" id="UP001320178">
    <property type="component" value="Unassembled WGS sequence"/>
</dbReference>
<feature type="domain" description="SnoaL-like" evidence="1">
    <location>
        <begin position="9"/>
        <end position="103"/>
    </location>
</feature>
<comment type="caution">
    <text evidence="2">The sequence shown here is derived from an EMBL/GenBank/DDBJ whole genome shotgun (WGS) entry which is preliminary data.</text>
</comment>
<name>A0AAW4YWF9_9GAMM</name>
<dbReference type="SUPFAM" id="SSF54427">
    <property type="entry name" value="NTF2-like"/>
    <property type="match status" value="1"/>
</dbReference>
<reference evidence="2" key="2">
    <citation type="journal article" date="2021" name="Front. Microbiol.">
        <title>Aerobic Denitrification and Heterotrophic Sulfur Oxidation in the Genus Halomonas Revealed by Six Novel Species Characterizations and Genome-Based Analysis.</title>
        <authorList>
            <person name="Wang L."/>
            <person name="Shao Z."/>
        </authorList>
    </citation>
    <scope>NUCLEOTIDE SEQUENCE</scope>
    <source>
        <strain evidence="2">MCCC 1A05776</strain>
    </source>
</reference>
<dbReference type="InterPro" id="IPR037401">
    <property type="entry name" value="SnoaL-like"/>
</dbReference>
<dbReference type="Pfam" id="PF12680">
    <property type="entry name" value="SnoaL_2"/>
    <property type="match status" value="1"/>
</dbReference>
<evidence type="ECO:0000259" key="1">
    <source>
        <dbReference type="Pfam" id="PF12680"/>
    </source>
</evidence>
<accession>A0AAW4YWF9</accession>
<organism evidence="2 3">
    <name type="scientific">Billgrantia desiderata</name>
    <dbReference type="NCBI Taxonomy" id="52021"/>
    <lineage>
        <taxon>Bacteria</taxon>
        <taxon>Pseudomonadati</taxon>
        <taxon>Pseudomonadota</taxon>
        <taxon>Gammaproteobacteria</taxon>
        <taxon>Oceanospirillales</taxon>
        <taxon>Halomonadaceae</taxon>
        <taxon>Billgrantia</taxon>
    </lineage>
</organism>
<evidence type="ECO:0000313" key="2">
    <source>
        <dbReference type="EMBL" id="MCE8052759.1"/>
    </source>
</evidence>
<sequence length="108" mass="12149">MRLLLPKAVETYFEINNGGDTSRVVDCFWTDATVIDENQTHQGVKAIEAWQRDAKQAFTYRVEPLESSNEAGQLVVKARVVGNFPGSPAELDHVFLLQDGRIRCLEIN</sequence>
<dbReference type="EMBL" id="JABFTS010000007">
    <property type="protein sequence ID" value="MCE8052759.1"/>
    <property type="molecule type" value="Genomic_DNA"/>
</dbReference>
<evidence type="ECO:0000313" key="3">
    <source>
        <dbReference type="Proteomes" id="UP001320178"/>
    </source>
</evidence>
<proteinExistence type="predicted"/>
<gene>
    <name evidence="2" type="ORF">HOP61_15815</name>
</gene>
<dbReference type="InterPro" id="IPR032710">
    <property type="entry name" value="NTF2-like_dom_sf"/>
</dbReference>